<protein>
    <recommendedName>
        <fullName evidence="2 4">Biotin carboxyl carrier protein of acetyl-CoA carboxylase</fullName>
    </recommendedName>
</protein>
<dbReference type="NCBIfam" id="TIGR00531">
    <property type="entry name" value="BCCP"/>
    <property type="match status" value="1"/>
</dbReference>
<keyword evidence="4" id="KW-0276">Fatty acid metabolism</keyword>
<gene>
    <name evidence="6" type="primary">accB</name>
    <name evidence="6" type="ORF">ACFSM5_05495</name>
</gene>
<dbReference type="PANTHER" id="PTHR45266">
    <property type="entry name" value="OXALOACETATE DECARBOXYLASE ALPHA CHAIN"/>
    <property type="match status" value="1"/>
</dbReference>
<keyword evidence="3 4" id="KW-0092">Biotin</keyword>
<evidence type="ECO:0000256" key="4">
    <source>
        <dbReference type="RuleBase" id="RU364072"/>
    </source>
</evidence>
<dbReference type="Proteomes" id="UP001597295">
    <property type="component" value="Unassembled WGS sequence"/>
</dbReference>
<dbReference type="EMBL" id="JBHUIP010000004">
    <property type="protein sequence ID" value="MFD2262334.1"/>
    <property type="molecule type" value="Genomic_DNA"/>
</dbReference>
<dbReference type="InterPro" id="IPR050709">
    <property type="entry name" value="Biotin_Carboxyl_Carrier/Decarb"/>
</dbReference>
<dbReference type="PANTHER" id="PTHR45266:SF3">
    <property type="entry name" value="OXALOACETATE DECARBOXYLASE ALPHA CHAIN"/>
    <property type="match status" value="1"/>
</dbReference>
<keyword evidence="6" id="KW-0436">Ligase</keyword>
<sequence>MSQHDLELELIRNLAGLLDETKLTEIEFERDKVRIRVARTPGAVSVAAPVAMAAPVAAPAPVAAAPAVGLPTSDPASHPGAVTSPMVGTVYHAPDPNSPAFIKVGDKVTQGQTLLIIEAMKVMNPFASPRSGTVKDIIVRDSQPVEFGEVLLIIE</sequence>
<dbReference type="InterPro" id="IPR000089">
    <property type="entry name" value="Biotin_lipoyl"/>
</dbReference>
<dbReference type="Gene3D" id="2.40.50.100">
    <property type="match status" value="1"/>
</dbReference>
<comment type="caution">
    <text evidence="6">The sequence shown here is derived from an EMBL/GenBank/DDBJ whole genome shotgun (WGS) entry which is preliminary data.</text>
</comment>
<keyword evidence="4" id="KW-0443">Lipid metabolism</keyword>
<dbReference type="PROSITE" id="PS50968">
    <property type="entry name" value="BIOTINYL_LIPOYL"/>
    <property type="match status" value="1"/>
</dbReference>
<keyword evidence="4" id="KW-0444">Lipid biosynthesis</keyword>
<dbReference type="PRINTS" id="PR01071">
    <property type="entry name" value="ACOABIOTINCC"/>
</dbReference>
<name>A0ABW5DR10_9PROT</name>
<reference evidence="7" key="1">
    <citation type="journal article" date="2019" name="Int. J. Syst. Evol. Microbiol.">
        <title>The Global Catalogue of Microorganisms (GCM) 10K type strain sequencing project: providing services to taxonomists for standard genome sequencing and annotation.</title>
        <authorList>
            <consortium name="The Broad Institute Genomics Platform"/>
            <consortium name="The Broad Institute Genome Sequencing Center for Infectious Disease"/>
            <person name="Wu L."/>
            <person name="Ma J."/>
        </authorList>
    </citation>
    <scope>NUCLEOTIDE SEQUENCE [LARGE SCALE GENOMIC DNA]</scope>
    <source>
        <strain evidence="7">CGMCC 1.19062</strain>
    </source>
</reference>
<keyword evidence="4" id="KW-0275">Fatty acid biosynthesis</keyword>
<dbReference type="SUPFAM" id="SSF51230">
    <property type="entry name" value="Single hybrid motif"/>
    <property type="match status" value="1"/>
</dbReference>
<dbReference type="CDD" id="cd06850">
    <property type="entry name" value="biotinyl_domain"/>
    <property type="match status" value="1"/>
</dbReference>
<proteinExistence type="predicted"/>
<comment type="function">
    <text evidence="1 4">This protein is a component of the acetyl coenzyme A carboxylase complex; first, biotin carboxylase catalyzes the carboxylation of the carrier protein and then the transcarboxylase transfers the carboxyl group to form malonyl-CoA.</text>
</comment>
<evidence type="ECO:0000313" key="7">
    <source>
        <dbReference type="Proteomes" id="UP001597295"/>
    </source>
</evidence>
<organism evidence="6 7">
    <name type="scientific">Lacibacterium aquatile</name>
    <dbReference type="NCBI Taxonomy" id="1168082"/>
    <lineage>
        <taxon>Bacteria</taxon>
        <taxon>Pseudomonadati</taxon>
        <taxon>Pseudomonadota</taxon>
        <taxon>Alphaproteobacteria</taxon>
        <taxon>Rhodospirillales</taxon>
        <taxon>Rhodospirillaceae</taxon>
    </lineage>
</organism>
<dbReference type="InterPro" id="IPR011053">
    <property type="entry name" value="Single_hybrid_motif"/>
</dbReference>
<evidence type="ECO:0000313" key="6">
    <source>
        <dbReference type="EMBL" id="MFD2262334.1"/>
    </source>
</evidence>
<feature type="domain" description="Lipoyl-binding" evidence="5">
    <location>
        <begin position="79"/>
        <end position="155"/>
    </location>
</feature>
<evidence type="ECO:0000256" key="1">
    <source>
        <dbReference type="ARBA" id="ARBA00003761"/>
    </source>
</evidence>
<dbReference type="GO" id="GO:0003989">
    <property type="term" value="F:acetyl-CoA carboxylase activity"/>
    <property type="evidence" value="ECO:0007669"/>
    <property type="project" value="UniProtKB-EC"/>
</dbReference>
<dbReference type="Pfam" id="PF00364">
    <property type="entry name" value="Biotin_lipoyl"/>
    <property type="match status" value="1"/>
</dbReference>
<dbReference type="InterPro" id="IPR001249">
    <property type="entry name" value="AcCoA_biotinCC"/>
</dbReference>
<comment type="pathway">
    <text evidence="4">Lipid metabolism; fatty acid biosynthesis.</text>
</comment>
<evidence type="ECO:0000256" key="3">
    <source>
        <dbReference type="ARBA" id="ARBA00023267"/>
    </source>
</evidence>
<evidence type="ECO:0000259" key="5">
    <source>
        <dbReference type="PROSITE" id="PS50968"/>
    </source>
</evidence>
<evidence type="ECO:0000256" key="2">
    <source>
        <dbReference type="ARBA" id="ARBA00017562"/>
    </source>
</evidence>
<dbReference type="RefSeq" id="WP_379875282.1">
    <property type="nucleotide sequence ID" value="NZ_JBHUIP010000004.1"/>
</dbReference>
<accession>A0ABW5DR10</accession>
<keyword evidence="7" id="KW-1185">Reference proteome</keyword>